<sequence>MWRWRPDSKACPQRQQYESRGQFKECFSLYDKKRKGRIEAKELLTVMRSLGTSPTYSEVSRHLQIHKIERNGELDFSTFLTIMHRQQQQEQPSEEILLAMKMIDKQRRGYISASDLRARLTTLGEKLTDEEVDEMFRSAGVASDGFIHYEEFARAMASPSSTSDPRTKASPSLTSDPRTKASPSSSSNPRTKASYSSRR</sequence>
<gene>
    <name evidence="3" type="ORF">ACEWY4_010744</name>
</gene>
<keyword evidence="4" id="KW-1185">Reference proteome</keyword>
<dbReference type="Pfam" id="PF13499">
    <property type="entry name" value="EF-hand_7"/>
    <property type="match status" value="1"/>
</dbReference>
<dbReference type="PANTHER" id="PTHR23048:SF45">
    <property type="entry name" value="CALMODULIN LIKE 4"/>
    <property type="match status" value="1"/>
</dbReference>
<dbReference type="InterPro" id="IPR002048">
    <property type="entry name" value="EF_hand_dom"/>
</dbReference>
<dbReference type="SUPFAM" id="SSF47473">
    <property type="entry name" value="EF-hand"/>
    <property type="match status" value="1"/>
</dbReference>
<feature type="domain" description="EF-hand" evidence="2">
    <location>
        <begin position="18"/>
        <end position="53"/>
    </location>
</feature>
<dbReference type="CDD" id="cd00051">
    <property type="entry name" value="EFh"/>
    <property type="match status" value="2"/>
</dbReference>
<evidence type="ECO:0000313" key="3">
    <source>
        <dbReference type="EMBL" id="KAL2093432.1"/>
    </source>
</evidence>
<evidence type="ECO:0000256" key="1">
    <source>
        <dbReference type="SAM" id="MobiDB-lite"/>
    </source>
</evidence>
<dbReference type="SMART" id="SM00054">
    <property type="entry name" value="EFh"/>
    <property type="match status" value="4"/>
</dbReference>
<dbReference type="AlphaFoldDB" id="A0ABD1K2U2"/>
<evidence type="ECO:0000313" key="4">
    <source>
        <dbReference type="Proteomes" id="UP001591681"/>
    </source>
</evidence>
<name>A0ABD1K2U2_9TELE</name>
<dbReference type="Proteomes" id="UP001591681">
    <property type="component" value="Unassembled WGS sequence"/>
</dbReference>
<protein>
    <recommendedName>
        <fullName evidence="2">EF-hand domain-containing protein</fullName>
    </recommendedName>
</protein>
<organism evidence="3 4">
    <name type="scientific">Coilia grayii</name>
    <name type="common">Gray's grenadier anchovy</name>
    <dbReference type="NCBI Taxonomy" id="363190"/>
    <lineage>
        <taxon>Eukaryota</taxon>
        <taxon>Metazoa</taxon>
        <taxon>Chordata</taxon>
        <taxon>Craniata</taxon>
        <taxon>Vertebrata</taxon>
        <taxon>Euteleostomi</taxon>
        <taxon>Actinopterygii</taxon>
        <taxon>Neopterygii</taxon>
        <taxon>Teleostei</taxon>
        <taxon>Clupei</taxon>
        <taxon>Clupeiformes</taxon>
        <taxon>Clupeoidei</taxon>
        <taxon>Engraulidae</taxon>
        <taxon>Coilinae</taxon>
        <taxon>Coilia</taxon>
    </lineage>
</organism>
<feature type="domain" description="EF-hand" evidence="2">
    <location>
        <begin position="91"/>
        <end position="126"/>
    </location>
</feature>
<accession>A0ABD1K2U2</accession>
<dbReference type="InterPro" id="IPR011992">
    <property type="entry name" value="EF-hand-dom_pair"/>
</dbReference>
<reference evidence="3 4" key="1">
    <citation type="submission" date="2024-09" db="EMBL/GenBank/DDBJ databases">
        <title>A chromosome-level genome assembly of Gray's grenadier anchovy, Coilia grayii.</title>
        <authorList>
            <person name="Fu Z."/>
        </authorList>
    </citation>
    <scope>NUCLEOTIDE SEQUENCE [LARGE SCALE GENOMIC DNA]</scope>
    <source>
        <strain evidence="3">G4</strain>
        <tissue evidence="3">Muscle</tissue>
    </source>
</reference>
<dbReference type="PANTHER" id="PTHR23048">
    <property type="entry name" value="MYOSIN LIGHT CHAIN 1, 3"/>
    <property type="match status" value="1"/>
</dbReference>
<dbReference type="FunFam" id="1.10.238.10:FF:000001">
    <property type="entry name" value="Calmodulin 1"/>
    <property type="match status" value="1"/>
</dbReference>
<feature type="compositionally biased region" description="Polar residues" evidence="1">
    <location>
        <begin position="158"/>
        <end position="199"/>
    </location>
</feature>
<comment type="caution">
    <text evidence="3">The sequence shown here is derived from an EMBL/GenBank/DDBJ whole genome shotgun (WGS) entry which is preliminary data.</text>
</comment>
<feature type="domain" description="EF-hand" evidence="2">
    <location>
        <begin position="127"/>
        <end position="162"/>
    </location>
</feature>
<feature type="region of interest" description="Disordered" evidence="1">
    <location>
        <begin position="156"/>
        <end position="199"/>
    </location>
</feature>
<dbReference type="PROSITE" id="PS50222">
    <property type="entry name" value="EF_HAND_2"/>
    <property type="match status" value="3"/>
</dbReference>
<dbReference type="Pfam" id="PF13405">
    <property type="entry name" value="EF-hand_6"/>
    <property type="match status" value="1"/>
</dbReference>
<dbReference type="Gene3D" id="1.10.238.10">
    <property type="entry name" value="EF-hand"/>
    <property type="match status" value="1"/>
</dbReference>
<dbReference type="InterPro" id="IPR050230">
    <property type="entry name" value="CALM/Myosin/TropC-like"/>
</dbReference>
<evidence type="ECO:0000259" key="2">
    <source>
        <dbReference type="PROSITE" id="PS50222"/>
    </source>
</evidence>
<dbReference type="EMBL" id="JBHFQA010000009">
    <property type="protein sequence ID" value="KAL2093432.1"/>
    <property type="molecule type" value="Genomic_DNA"/>
</dbReference>
<proteinExistence type="predicted"/>